<name>L8JSA7_9BACT</name>
<keyword evidence="2" id="KW-1185">Reference proteome</keyword>
<evidence type="ECO:0000313" key="2">
    <source>
        <dbReference type="Proteomes" id="UP000011135"/>
    </source>
</evidence>
<proteinExistence type="predicted"/>
<comment type="caution">
    <text evidence="1">The sequence shown here is derived from an EMBL/GenBank/DDBJ whole genome shotgun (WGS) entry which is preliminary data.</text>
</comment>
<evidence type="ECO:0000313" key="1">
    <source>
        <dbReference type="EMBL" id="ELR71846.1"/>
    </source>
</evidence>
<organism evidence="1 2">
    <name type="scientific">Fulvivirga imtechensis AK7</name>
    <dbReference type="NCBI Taxonomy" id="1237149"/>
    <lineage>
        <taxon>Bacteria</taxon>
        <taxon>Pseudomonadati</taxon>
        <taxon>Bacteroidota</taxon>
        <taxon>Cytophagia</taxon>
        <taxon>Cytophagales</taxon>
        <taxon>Fulvivirgaceae</taxon>
        <taxon>Fulvivirga</taxon>
    </lineage>
</organism>
<sequence length="43" mass="5213">MRGYIFRSVVAHFLNHFTISMRKYKKLAGRCYRTISDFPKFIL</sequence>
<dbReference type="AlphaFoldDB" id="L8JSA7"/>
<accession>L8JSA7</accession>
<dbReference type="EMBL" id="AMZN01000032">
    <property type="protein sequence ID" value="ELR71846.1"/>
    <property type="molecule type" value="Genomic_DNA"/>
</dbReference>
<protein>
    <submittedName>
        <fullName evidence="1">Uncharacterized protein</fullName>
    </submittedName>
</protein>
<dbReference type="STRING" id="1237149.C900_02221"/>
<dbReference type="Proteomes" id="UP000011135">
    <property type="component" value="Unassembled WGS sequence"/>
</dbReference>
<reference evidence="1 2" key="1">
    <citation type="submission" date="2012-12" db="EMBL/GenBank/DDBJ databases">
        <title>Genome assembly of Fulvivirga imtechensis AK7.</title>
        <authorList>
            <person name="Nupur N."/>
            <person name="Khatri I."/>
            <person name="Kumar R."/>
            <person name="Subramanian S."/>
            <person name="Pinnaka A."/>
        </authorList>
    </citation>
    <scope>NUCLEOTIDE SEQUENCE [LARGE SCALE GENOMIC DNA]</scope>
    <source>
        <strain evidence="1 2">AK7</strain>
    </source>
</reference>
<gene>
    <name evidence="1" type="ORF">C900_02221</name>
</gene>